<dbReference type="GO" id="GO:0097176">
    <property type="term" value="P:epoxide metabolic process"/>
    <property type="evidence" value="ECO:0007669"/>
    <property type="project" value="TreeGrafter"/>
</dbReference>
<evidence type="ECO:0000259" key="5">
    <source>
        <dbReference type="Pfam" id="PF06441"/>
    </source>
</evidence>
<comment type="caution">
    <text evidence="6">The sequence shown here is derived from an EMBL/GenBank/DDBJ whole genome shotgun (WGS) entry which is preliminary data.</text>
</comment>
<dbReference type="Pfam" id="PF06441">
    <property type="entry name" value="EHN"/>
    <property type="match status" value="2"/>
</dbReference>
<gene>
    <name evidence="6" type="ORF">J437_LFUL008257</name>
</gene>
<feature type="domain" description="Epoxide hydrolase N-terminal" evidence="5">
    <location>
        <begin position="169"/>
        <end position="282"/>
    </location>
</feature>
<dbReference type="PANTHER" id="PTHR21661:SF35">
    <property type="entry name" value="EPOXIDE HYDROLASE"/>
    <property type="match status" value="1"/>
</dbReference>
<dbReference type="InterPro" id="IPR010497">
    <property type="entry name" value="Epoxide_hydro_N"/>
</dbReference>
<evidence type="ECO:0000256" key="3">
    <source>
        <dbReference type="ARBA" id="ARBA00022801"/>
    </source>
</evidence>
<reference evidence="6" key="1">
    <citation type="submission" date="2013-04" db="EMBL/GenBank/DDBJ databases">
        <authorList>
            <person name="Qu J."/>
            <person name="Murali S.C."/>
            <person name="Bandaranaike D."/>
            <person name="Bellair M."/>
            <person name="Blankenburg K."/>
            <person name="Chao H."/>
            <person name="Dinh H."/>
            <person name="Doddapaneni H."/>
            <person name="Downs B."/>
            <person name="Dugan-Rocha S."/>
            <person name="Elkadiri S."/>
            <person name="Gnanaolivu R.D."/>
            <person name="Hernandez B."/>
            <person name="Javaid M."/>
            <person name="Jayaseelan J.C."/>
            <person name="Lee S."/>
            <person name="Li M."/>
            <person name="Ming W."/>
            <person name="Munidasa M."/>
            <person name="Muniz J."/>
            <person name="Nguyen L."/>
            <person name="Ongeri F."/>
            <person name="Osuji N."/>
            <person name="Pu L.-L."/>
            <person name="Puazo M."/>
            <person name="Qu C."/>
            <person name="Quiroz J."/>
            <person name="Raj R."/>
            <person name="Weissenberger G."/>
            <person name="Xin Y."/>
            <person name="Zou X."/>
            <person name="Han Y."/>
            <person name="Richards S."/>
            <person name="Worley K."/>
            <person name="Muzny D."/>
            <person name="Gibbs R."/>
        </authorList>
    </citation>
    <scope>NUCLEOTIDE SEQUENCE</scope>
    <source>
        <strain evidence="6">Sampled in the wild</strain>
    </source>
</reference>
<dbReference type="InterPro" id="IPR029058">
    <property type="entry name" value="AB_hydrolase_fold"/>
</dbReference>
<protein>
    <recommendedName>
        <fullName evidence="5">Epoxide hydrolase N-terminal domain-containing protein</fullName>
    </recommendedName>
</protein>
<evidence type="ECO:0000313" key="7">
    <source>
        <dbReference type="Proteomes" id="UP000792457"/>
    </source>
</evidence>
<keyword evidence="4" id="KW-1133">Transmembrane helix</keyword>
<dbReference type="EMBL" id="KZ308450">
    <property type="protein sequence ID" value="KAG8229867.1"/>
    <property type="molecule type" value="Genomic_DNA"/>
</dbReference>
<feature type="domain" description="Epoxide hydrolase N-terminal" evidence="5">
    <location>
        <begin position="444"/>
        <end position="558"/>
    </location>
</feature>
<keyword evidence="4" id="KW-0472">Membrane</keyword>
<dbReference type="OrthoDB" id="7130006at2759"/>
<evidence type="ECO:0000256" key="4">
    <source>
        <dbReference type="SAM" id="Phobius"/>
    </source>
</evidence>
<evidence type="ECO:0000313" key="6">
    <source>
        <dbReference type="EMBL" id="KAG8229867.1"/>
    </source>
</evidence>
<keyword evidence="7" id="KW-1185">Reference proteome</keyword>
<dbReference type="InterPro" id="IPR000639">
    <property type="entry name" value="Epox_hydrolase-like"/>
</dbReference>
<dbReference type="PANTHER" id="PTHR21661">
    <property type="entry name" value="EPOXIDE HYDROLASE 1-RELATED"/>
    <property type="match status" value="1"/>
</dbReference>
<keyword evidence="2" id="KW-0058">Aromatic hydrocarbons catabolism</keyword>
<organism evidence="6 7">
    <name type="scientific">Ladona fulva</name>
    <name type="common">Scarce chaser dragonfly</name>
    <name type="synonym">Libellula fulva</name>
    <dbReference type="NCBI Taxonomy" id="123851"/>
    <lineage>
        <taxon>Eukaryota</taxon>
        <taxon>Metazoa</taxon>
        <taxon>Ecdysozoa</taxon>
        <taxon>Arthropoda</taxon>
        <taxon>Hexapoda</taxon>
        <taxon>Insecta</taxon>
        <taxon>Pterygota</taxon>
        <taxon>Palaeoptera</taxon>
        <taxon>Odonata</taxon>
        <taxon>Epiprocta</taxon>
        <taxon>Anisoptera</taxon>
        <taxon>Libelluloidea</taxon>
        <taxon>Libellulidae</taxon>
        <taxon>Ladona</taxon>
    </lineage>
</organism>
<name>A0A8K0P1R9_LADFU</name>
<comment type="similarity">
    <text evidence="1">Belongs to the peptidase S33 family.</text>
</comment>
<feature type="transmembrane region" description="Helical" evidence="4">
    <location>
        <begin position="393"/>
        <end position="415"/>
    </location>
</feature>
<dbReference type="PRINTS" id="PR00412">
    <property type="entry name" value="EPOXHYDRLASE"/>
</dbReference>
<evidence type="ECO:0000256" key="1">
    <source>
        <dbReference type="ARBA" id="ARBA00010088"/>
    </source>
</evidence>
<dbReference type="Proteomes" id="UP000792457">
    <property type="component" value="Unassembled WGS sequence"/>
</dbReference>
<dbReference type="GO" id="GO:0004301">
    <property type="term" value="F:epoxide hydrolase activity"/>
    <property type="evidence" value="ECO:0007669"/>
    <property type="project" value="TreeGrafter"/>
</dbReference>
<dbReference type="Gene3D" id="3.40.50.1820">
    <property type="entry name" value="alpha/beta hydrolase"/>
    <property type="match status" value="3"/>
</dbReference>
<accession>A0A8K0P1R9</accession>
<evidence type="ECO:0000256" key="2">
    <source>
        <dbReference type="ARBA" id="ARBA00022797"/>
    </source>
</evidence>
<reference evidence="6" key="2">
    <citation type="submission" date="2017-10" db="EMBL/GenBank/DDBJ databases">
        <title>Ladona fulva Genome sequencing and assembly.</title>
        <authorList>
            <person name="Murali S."/>
            <person name="Richards S."/>
            <person name="Bandaranaike D."/>
            <person name="Bellair M."/>
            <person name="Blankenburg K."/>
            <person name="Chao H."/>
            <person name="Dinh H."/>
            <person name="Doddapaneni H."/>
            <person name="Dugan-Rocha S."/>
            <person name="Elkadiri S."/>
            <person name="Gnanaolivu R."/>
            <person name="Hernandez B."/>
            <person name="Skinner E."/>
            <person name="Javaid M."/>
            <person name="Lee S."/>
            <person name="Li M."/>
            <person name="Ming W."/>
            <person name="Munidasa M."/>
            <person name="Muniz J."/>
            <person name="Nguyen L."/>
            <person name="Hughes D."/>
            <person name="Osuji N."/>
            <person name="Pu L.-L."/>
            <person name="Puazo M."/>
            <person name="Qu C."/>
            <person name="Quiroz J."/>
            <person name="Raj R."/>
            <person name="Weissenberger G."/>
            <person name="Xin Y."/>
            <person name="Zou X."/>
            <person name="Han Y."/>
            <person name="Worley K."/>
            <person name="Muzny D."/>
            <person name="Gibbs R."/>
        </authorList>
    </citation>
    <scope>NUCLEOTIDE SEQUENCE</scope>
    <source>
        <strain evidence="6">Sampled in the wild</strain>
    </source>
</reference>
<dbReference type="SUPFAM" id="SSF53474">
    <property type="entry name" value="alpha/beta-Hydrolases"/>
    <property type="match status" value="3"/>
</dbReference>
<proteinExistence type="inferred from homology"/>
<sequence>MRDSPVGLAAYILEKFSTWTQPKWMNEVDGGFNFSDKPVKKEDGGHIMPLTALLDNVMLYYVTNSITTSMRIYSENFSTKHLSKNIDSIPAEMVPASCARLPSELFFAPAFAIRDKFPRVVKISDLPRGAIAAGFAILFRKFSEIPPLPQVKDTWWGLGEQKPGNFDIIPFTINISSKVLADLNDRLDLSLETLTPPLDGTSFEYGFNADTLRKIIHFWRHDYDWKTREKYLNSIPQFKTRVAGLNIHFIHAKPMLNEEDAKSFKILPILMLHGWPGSFREMYEIIPLLTTPKKESSNHIFELVIPSLCGFGFSEGAYRPGLTTTQIGLIMKKLMHRIGFSKFYVQGGDWGAIIASDMATFFHESIMDQQMRAFLKDVMLNILLNSSDENFEFISMGIKGALLFLILAGGASFLYTKMKSAPPLPELEDIWWGEGDPKTESDIISPFKVGVPMEVLEVLKRRLDTAVKTLVSPLEGVNFEYGFNTDTLRKVVHFWRNNYDWREREKYLNSVPQFTTKISGLRMHFIHVKPNLSAKDAKSTRVIPLLMLHGWPGSVREMYDIIPLLTEPRKGYDYVFEVVVPSLPGYGFSEGAQSVLGVHSNMCGAMKPFNILKLIIGSFTWPTIFADKTSVSHLYPLSQTFSFLMRESGYMHIQATKPDTVGLYIFISTFLFIFPLNLLF</sequence>
<keyword evidence="3" id="KW-0378">Hydrolase</keyword>
<feature type="transmembrane region" description="Helical" evidence="4">
    <location>
        <begin position="661"/>
        <end position="679"/>
    </location>
</feature>
<dbReference type="AlphaFoldDB" id="A0A8K0P1R9"/>
<keyword evidence="4" id="KW-0812">Transmembrane</keyword>